<evidence type="ECO:0000256" key="1">
    <source>
        <dbReference type="SAM" id="MobiDB-lite"/>
    </source>
</evidence>
<dbReference type="Proteomes" id="UP000006640">
    <property type="component" value="Chromosome"/>
</dbReference>
<sequence length="713" mass="75238">MKTNPRADAVRNAIAQRWAGNGRKLESVRNGRRLVFTSQPEFIRNATGDVVGVDAWVRLYDGDGKELPIDPHRIIVNPPVIPRSGIKETVDAKGKATRVLTPSPYEAFIEAVWDSVESQPNPSGWNTAGTVTTIYADEDDGRITCTSSNYSTARAGNGTYNVNPTGNVSAVGQSFASPNYNVFQMFWGFDTSSIGADARITSIDFELNHALDNSATDFVLEIRERDWVPPLSSSHFVPGASLANSGPIVAQRNTNSLPAVGEYWLLDTQPDMFRMANLGTGTVRLFGSSSRTRAGNTPSGQESVQFRFAEQSGTTQDPRLTIVHQTERAQAVETFETNPLTFKWLGTWGWASDSTHTGSFSWKSAAIGNSASTDTTLILPPDAQTLQFWYRVSSESGWDHFRVYRDAASGTPVLEESGNLSWRQSPVIDVSSATTIIFRYIKDTSNASGSDCVWIDDVVLTFPVPSYSGGSSTSVTHSVSGAGRPGPKNGADSGISVSAAAVGRPATSGGSAVEVSVSFSGSGSPGWSDGSPTSITVTSAGNGIPGLLGGSDVSVTVEAVGAGEKGDISGGSTAEVVVLASGDGFASFAEGSAVEVAVSVSSAWTIAIAEGATALVKVVAVGRGIKPTVDITVDVGPSYVVERFGVLESRNGSEIGDNRLSLVALDSAVRETVEVLLSRIRERVEIGETRSSVSVSDARTSTAFEPSRISRGE</sequence>
<evidence type="ECO:0000313" key="3">
    <source>
        <dbReference type="Proteomes" id="UP000006640"/>
    </source>
</evidence>
<dbReference type="EMBL" id="CP001874">
    <property type="protein sequence ID" value="ADG88895.1"/>
    <property type="molecule type" value="Genomic_DNA"/>
</dbReference>
<dbReference type="AlphaFoldDB" id="D6Y320"/>
<feature type="compositionally biased region" description="Low complexity" evidence="1">
    <location>
        <begin position="468"/>
        <end position="481"/>
    </location>
</feature>
<dbReference type="eggNOG" id="COG1361">
    <property type="taxonomic scope" value="Bacteria"/>
</dbReference>
<dbReference type="STRING" id="469371.Tbis_2184"/>
<accession>D6Y320</accession>
<organism evidence="2 3">
    <name type="scientific">Thermobispora bispora (strain ATCC 19993 / DSM 43833 / CBS 139.67 / JCM 10125 / KCTC 9307 / NBRC 14880 / R51)</name>
    <dbReference type="NCBI Taxonomy" id="469371"/>
    <lineage>
        <taxon>Bacteria</taxon>
        <taxon>Bacillati</taxon>
        <taxon>Actinomycetota</taxon>
        <taxon>Actinomycetes</taxon>
        <taxon>Streptosporangiales</taxon>
        <taxon>Streptosporangiaceae</taxon>
        <taxon>Thermobispora</taxon>
    </lineage>
</organism>
<dbReference type="HOGENOM" id="CLU_387283_0_0_11"/>
<dbReference type="RefSeq" id="WP_013132428.1">
    <property type="nucleotide sequence ID" value="NC_014165.1"/>
</dbReference>
<dbReference type="KEGG" id="tbi:Tbis_2184"/>
<proteinExistence type="predicted"/>
<feature type="region of interest" description="Disordered" evidence="1">
    <location>
        <begin position="468"/>
        <end position="494"/>
    </location>
</feature>
<dbReference type="OrthoDB" id="3521764at2"/>
<keyword evidence="3" id="KW-1185">Reference proteome</keyword>
<gene>
    <name evidence="2" type="ordered locus">Tbis_2184</name>
</gene>
<evidence type="ECO:0000313" key="2">
    <source>
        <dbReference type="EMBL" id="ADG88895.1"/>
    </source>
</evidence>
<name>D6Y320_THEBD</name>
<reference evidence="2 3" key="1">
    <citation type="submission" date="2010-01" db="EMBL/GenBank/DDBJ databases">
        <title>The complete genome of Thermobispora bispora DSM 43833.</title>
        <authorList>
            <consortium name="US DOE Joint Genome Institute (JGI-PGF)"/>
            <person name="Lucas S."/>
            <person name="Copeland A."/>
            <person name="Lapidus A."/>
            <person name="Glavina del Rio T."/>
            <person name="Dalin E."/>
            <person name="Tice H."/>
            <person name="Bruce D."/>
            <person name="Goodwin L."/>
            <person name="Pitluck S."/>
            <person name="Kyrpides N."/>
            <person name="Mavromatis K."/>
            <person name="Ivanova N."/>
            <person name="Mikhailova N."/>
            <person name="Chertkov O."/>
            <person name="Brettin T."/>
            <person name="Detter J.C."/>
            <person name="Han C."/>
            <person name="Larimer F."/>
            <person name="Land M."/>
            <person name="Hauser L."/>
            <person name="Markowitz V."/>
            <person name="Cheng J.-F."/>
            <person name="Hugenholtz P."/>
            <person name="Woyke T."/>
            <person name="Wu D."/>
            <person name="Jando M."/>
            <person name="Schneider S."/>
            <person name="Klenk H.-P."/>
            <person name="Eisen J.A."/>
        </authorList>
    </citation>
    <scope>NUCLEOTIDE SEQUENCE [LARGE SCALE GENOMIC DNA]</scope>
    <source>
        <strain evidence="3">ATCC 19993 / DSM 43833 / CBS 139.67 / JCM 10125 / KCTC 9307 / NBRC 14880 / R51</strain>
    </source>
</reference>
<protein>
    <submittedName>
        <fullName evidence="2">Uncharacterized protein</fullName>
    </submittedName>
</protein>